<gene>
    <name evidence="1" type="ORF">DDZ13_09685</name>
</gene>
<name>A0A317ZKM9_9BACT</name>
<protein>
    <submittedName>
        <fullName evidence="1">Uncharacterized protein</fullName>
    </submittedName>
</protein>
<evidence type="ECO:0000313" key="2">
    <source>
        <dbReference type="Proteomes" id="UP000247099"/>
    </source>
</evidence>
<comment type="caution">
    <text evidence="1">The sequence shown here is derived from an EMBL/GenBank/DDBJ whole genome shotgun (WGS) entry which is preliminary data.</text>
</comment>
<dbReference type="InParanoid" id="A0A317ZKM9"/>
<sequence>MASIIKEMYYLGIGVKDGQIYVGGKVGLRHRLYPYPMLLPLRFEPFEGMIDYPDSRDFAGRLFLEDSFDPVTRVRRGRVYSGGHATRAYVSEHNGLAGDKASMMMYEYQRDPLHKFKELHGARLPLVYLGSEDFRSTWRIVDIEQDSNDTFVVVLKSYRSLGEIPEMKWEEVPTEIKRQVEERIEDVEVSINREGPKNVIDRCRDAVGLIIGHLIQSPGKDLNDAIDAYSRHESGKHKKLVQHASHTIRILHSRGKPNVEHKLQTPPLVEEDAQLAVRCFGTILKEVGWAN</sequence>
<proteinExistence type="predicted"/>
<dbReference type="EMBL" id="QHJQ01000006">
    <property type="protein sequence ID" value="PXA03901.1"/>
    <property type="molecule type" value="Genomic_DNA"/>
</dbReference>
<evidence type="ECO:0000313" key="1">
    <source>
        <dbReference type="EMBL" id="PXA03901.1"/>
    </source>
</evidence>
<reference evidence="1 2" key="1">
    <citation type="submission" date="2018-05" db="EMBL/GenBank/DDBJ databases">
        <title>Coraliomargarita sinensis sp. nov., isolated from a marine solar saltern.</title>
        <authorList>
            <person name="Zhou L.Y."/>
        </authorList>
    </citation>
    <scope>NUCLEOTIDE SEQUENCE [LARGE SCALE GENOMIC DNA]</scope>
    <source>
        <strain evidence="1 2">WN38</strain>
    </source>
</reference>
<dbReference type="AlphaFoldDB" id="A0A317ZKM9"/>
<dbReference type="Proteomes" id="UP000247099">
    <property type="component" value="Unassembled WGS sequence"/>
</dbReference>
<keyword evidence="2" id="KW-1185">Reference proteome</keyword>
<organism evidence="1 2">
    <name type="scientific">Coraliomargarita sinensis</name>
    <dbReference type="NCBI Taxonomy" id="2174842"/>
    <lineage>
        <taxon>Bacteria</taxon>
        <taxon>Pseudomonadati</taxon>
        <taxon>Verrucomicrobiota</taxon>
        <taxon>Opitutia</taxon>
        <taxon>Puniceicoccales</taxon>
        <taxon>Coraliomargaritaceae</taxon>
        <taxon>Coraliomargarita</taxon>
    </lineage>
</organism>
<accession>A0A317ZKM9</accession>